<organism evidence="7 8">
    <name type="scientific">Clostridium perfringens</name>
    <dbReference type="NCBI Taxonomy" id="1502"/>
    <lineage>
        <taxon>Bacteria</taxon>
        <taxon>Bacillati</taxon>
        <taxon>Bacillota</taxon>
        <taxon>Clostridia</taxon>
        <taxon>Eubacteriales</taxon>
        <taxon>Clostridiaceae</taxon>
        <taxon>Clostridium</taxon>
    </lineage>
</organism>
<dbReference type="PANTHER" id="PTHR36108:SF13">
    <property type="entry name" value="COLOSSIN-B-RELATED"/>
    <property type="match status" value="1"/>
</dbReference>
<protein>
    <submittedName>
        <fullName evidence="7">Cys-Gln thioester bond-forming surface protein</fullName>
    </submittedName>
</protein>
<dbReference type="Gene3D" id="2.60.40.10">
    <property type="entry name" value="Immunoglobulins"/>
    <property type="match status" value="4"/>
</dbReference>
<dbReference type="EMBL" id="DACTBT010000057">
    <property type="protein sequence ID" value="HAT4299884.1"/>
    <property type="molecule type" value="Genomic_DNA"/>
</dbReference>
<sequence length="757" mass="84920">MKRFLKKLSFIILIIFNFSLINVFAITKEYLAYSKYTSEGTAFFVNDDGEKTVYCYNHDYKPPGSPNEDSINKTYYTREESYLNTDDELMDKYGKEIKERIAALLVYGYPLNSSNLMEQYGLNEDKARYITQQLVWDITNGNDAPFGDKYGMYGYYDKLLELSKIKKFEQGNLNLIGNFKFIQRNGIYLTDKLSTTGNSGSFTITNLPENMTVKDWNTDQILNDKPIKVGQEFYIESSAKPDSSLKLKISYNYQEVKFYFYKYSRGGLNTNPDLPYQSLIRAELEDKFTEKPYEISIDGNFVPSQDIGKVVLNKKDSQNGKLLKGAVFNLQDQQGNNIRTNLITDENGQIVLNDLAPGDYQFVETKAPNGYELDTTPVKFTIVVGQTETVNIEKVNTASLGGVVLTKKDSKNGNLLEGAVFNLQDQQGNNIRTNLITDENGQIVLNDLAPGDYQFVETKAPNGYELDATPVKFTIVVGQTETVNIEKVNTASLGGVVLTKKDSKNGNLLEGAVFNLQDQQGNDIRTNLISDENGQIILNDLAPGDYQFVETKAPEGYELDATPVKFTIVVAQKEAVKVEKTNILAATNLKISKIDSNTKNPLNGSEFEIYSQNDTSNPLKFITTGSSDQYEVNIIGESTLMANGVDSSFTINKLGYGDYILKEIKAPSGYKLGKDIYIHLDKINSYYKIGSDGEKIDLNKDESLNLYNINVENEKGIVLPETGGNGFITQRNIAIMVLGISFILMINFLINKKRRIN</sequence>
<dbReference type="InterPro" id="IPR041033">
    <property type="entry name" value="SpaA_PFL_dom_1"/>
</dbReference>
<dbReference type="Gene3D" id="1.10.150.480">
    <property type="match status" value="1"/>
</dbReference>
<feature type="domain" description="Thioester" evidence="5">
    <location>
        <begin position="53"/>
        <end position="143"/>
    </location>
</feature>
<gene>
    <name evidence="7" type="ORF">I9063_003308</name>
</gene>
<keyword evidence="4" id="KW-0812">Transmembrane</keyword>
<dbReference type="InterPro" id="IPR013783">
    <property type="entry name" value="Ig-like_fold"/>
</dbReference>
<dbReference type="Pfam" id="PF08341">
    <property type="entry name" value="TED"/>
    <property type="match status" value="1"/>
</dbReference>
<evidence type="ECO:0000313" key="8">
    <source>
        <dbReference type="Proteomes" id="UP000855421"/>
    </source>
</evidence>
<feature type="transmembrane region" description="Helical" evidence="4">
    <location>
        <begin position="733"/>
        <end position="750"/>
    </location>
</feature>
<accession>A0AAN5SGF4</accession>
<evidence type="ECO:0000313" key="7">
    <source>
        <dbReference type="EMBL" id="HAT4299884.1"/>
    </source>
</evidence>
<dbReference type="PANTHER" id="PTHR36108">
    <property type="entry name" value="COLOSSIN-B-RELATED"/>
    <property type="match status" value="1"/>
</dbReference>
<evidence type="ECO:0000256" key="4">
    <source>
        <dbReference type="SAM" id="Phobius"/>
    </source>
</evidence>
<proteinExistence type="inferred from homology"/>
<evidence type="ECO:0000259" key="5">
    <source>
        <dbReference type="Pfam" id="PF08341"/>
    </source>
</evidence>
<keyword evidence="2" id="KW-0964">Secreted</keyword>
<keyword evidence="4" id="KW-1133">Transmembrane helix</keyword>
<evidence type="ECO:0000256" key="1">
    <source>
        <dbReference type="ARBA" id="ARBA00007257"/>
    </source>
</evidence>
<dbReference type="RefSeq" id="WP_078210029.1">
    <property type="nucleotide sequence ID" value="NZ_CP019578.1"/>
</dbReference>
<evidence type="ECO:0000256" key="2">
    <source>
        <dbReference type="ARBA" id="ARBA00022525"/>
    </source>
</evidence>
<dbReference type="Pfam" id="PF17802">
    <property type="entry name" value="SpaA"/>
    <property type="match status" value="4"/>
</dbReference>
<feature type="domain" description="SpaA-like prealbumin fold" evidence="6">
    <location>
        <begin position="588"/>
        <end position="684"/>
    </location>
</feature>
<comment type="caution">
    <text evidence="7">The sequence shown here is derived from an EMBL/GenBank/DDBJ whole genome shotgun (WGS) entry which is preliminary data.</text>
</comment>
<evidence type="ECO:0000259" key="6">
    <source>
        <dbReference type="Pfam" id="PF17802"/>
    </source>
</evidence>
<reference evidence="7" key="1">
    <citation type="journal article" date="2018" name="Genome Biol.">
        <title>SKESA: strategic k-mer extension for scrupulous assemblies.</title>
        <authorList>
            <person name="Souvorov A."/>
            <person name="Agarwala R."/>
            <person name="Lipman D.J."/>
        </authorList>
    </citation>
    <scope>NUCLEOTIDE SEQUENCE</scope>
    <source>
        <strain evidence="7">C25</strain>
    </source>
</reference>
<comment type="similarity">
    <text evidence="1">Belongs to the serine-aspartate repeat-containing protein (SDr) family.</text>
</comment>
<dbReference type="InterPro" id="IPR013552">
    <property type="entry name" value="Thioester_dom"/>
</dbReference>
<dbReference type="AlphaFoldDB" id="A0AAN5SGF4"/>
<feature type="domain" description="SpaA-like prealbumin fold" evidence="6">
    <location>
        <begin position="495"/>
        <end position="581"/>
    </location>
</feature>
<feature type="domain" description="SpaA-like prealbumin fold" evidence="6">
    <location>
        <begin position="308"/>
        <end position="394"/>
    </location>
</feature>
<keyword evidence="3" id="KW-0732">Signal</keyword>
<keyword evidence="4" id="KW-0472">Membrane</keyword>
<evidence type="ECO:0000256" key="3">
    <source>
        <dbReference type="ARBA" id="ARBA00022729"/>
    </source>
</evidence>
<dbReference type="Proteomes" id="UP000855421">
    <property type="component" value="Unassembled WGS sequence"/>
</dbReference>
<feature type="domain" description="SpaA-like prealbumin fold" evidence="6">
    <location>
        <begin position="402"/>
        <end position="487"/>
    </location>
</feature>
<dbReference type="SUPFAM" id="SSF49478">
    <property type="entry name" value="Cna protein B-type domain"/>
    <property type="match status" value="3"/>
</dbReference>
<reference evidence="7" key="2">
    <citation type="submission" date="2020-07" db="EMBL/GenBank/DDBJ databases">
        <authorList>
            <consortium name="NCBI Pathogen Detection Project"/>
        </authorList>
    </citation>
    <scope>NUCLEOTIDE SEQUENCE</scope>
    <source>
        <strain evidence="7">C25</strain>
    </source>
</reference>
<name>A0AAN5SGF4_CLOPF</name>